<accession>A0ABQ8FS54</accession>
<proteinExistence type="predicted"/>
<feature type="transmembrane region" description="Helical" evidence="1">
    <location>
        <begin position="241"/>
        <end position="262"/>
    </location>
</feature>
<feature type="transmembrane region" description="Helical" evidence="1">
    <location>
        <begin position="132"/>
        <end position="154"/>
    </location>
</feature>
<evidence type="ECO:0008006" key="4">
    <source>
        <dbReference type="Google" id="ProtNLM"/>
    </source>
</evidence>
<feature type="transmembrane region" description="Helical" evidence="1">
    <location>
        <begin position="100"/>
        <end position="120"/>
    </location>
</feature>
<keyword evidence="3" id="KW-1185">Reference proteome</keyword>
<feature type="transmembrane region" description="Helical" evidence="1">
    <location>
        <begin position="12"/>
        <end position="28"/>
    </location>
</feature>
<keyword evidence="1" id="KW-1133">Transmembrane helix</keyword>
<comment type="caution">
    <text evidence="2">The sequence shown here is derived from an EMBL/GenBank/DDBJ whole genome shotgun (WGS) entry which is preliminary data.</text>
</comment>
<keyword evidence="1" id="KW-0472">Membrane</keyword>
<dbReference type="Proteomes" id="UP000774617">
    <property type="component" value="Unassembled WGS sequence"/>
</dbReference>
<feature type="transmembrane region" description="Helical" evidence="1">
    <location>
        <begin position="174"/>
        <end position="195"/>
    </location>
</feature>
<feature type="transmembrane region" description="Helical" evidence="1">
    <location>
        <begin position="207"/>
        <end position="229"/>
    </location>
</feature>
<dbReference type="InterPro" id="IPR052337">
    <property type="entry name" value="SAT4-like"/>
</dbReference>
<name>A0ABQ8FS54_9PEZI</name>
<dbReference type="PANTHER" id="PTHR33048">
    <property type="entry name" value="PTH11-LIKE INTEGRAL MEMBRANE PROTEIN (AFU_ORTHOLOGUE AFUA_5G11245)"/>
    <property type="match status" value="1"/>
</dbReference>
<protein>
    <recommendedName>
        <fullName evidence="4">Integral membrane protein</fullName>
    </recommendedName>
</protein>
<evidence type="ECO:0000256" key="1">
    <source>
        <dbReference type="SAM" id="Phobius"/>
    </source>
</evidence>
<keyword evidence="1" id="KW-0812">Transmembrane</keyword>
<gene>
    <name evidence="2" type="ORF">B0J12DRAFT_130216</name>
</gene>
<evidence type="ECO:0000313" key="2">
    <source>
        <dbReference type="EMBL" id="KAH7000834.1"/>
    </source>
</evidence>
<dbReference type="EMBL" id="JAGTJR010000163">
    <property type="protein sequence ID" value="KAH7000834.1"/>
    <property type="molecule type" value="Genomic_DNA"/>
</dbReference>
<reference evidence="2 3" key="1">
    <citation type="journal article" date="2021" name="Nat. Commun.">
        <title>Genetic determinants of endophytism in the Arabidopsis root mycobiome.</title>
        <authorList>
            <person name="Mesny F."/>
            <person name="Miyauchi S."/>
            <person name="Thiergart T."/>
            <person name="Pickel B."/>
            <person name="Atanasova L."/>
            <person name="Karlsson M."/>
            <person name="Huettel B."/>
            <person name="Barry K.W."/>
            <person name="Haridas S."/>
            <person name="Chen C."/>
            <person name="Bauer D."/>
            <person name="Andreopoulos W."/>
            <person name="Pangilinan J."/>
            <person name="LaButti K."/>
            <person name="Riley R."/>
            <person name="Lipzen A."/>
            <person name="Clum A."/>
            <person name="Drula E."/>
            <person name="Henrissat B."/>
            <person name="Kohler A."/>
            <person name="Grigoriev I.V."/>
            <person name="Martin F.M."/>
            <person name="Hacquard S."/>
        </authorList>
    </citation>
    <scope>NUCLEOTIDE SEQUENCE [LARGE SCALE GENOMIC DNA]</scope>
    <source>
        <strain evidence="2 3">MPI-SDFR-AT-0080</strain>
    </source>
</reference>
<organism evidence="2 3">
    <name type="scientific">Macrophomina phaseolina</name>
    <dbReference type="NCBI Taxonomy" id="35725"/>
    <lineage>
        <taxon>Eukaryota</taxon>
        <taxon>Fungi</taxon>
        <taxon>Dikarya</taxon>
        <taxon>Ascomycota</taxon>
        <taxon>Pezizomycotina</taxon>
        <taxon>Dothideomycetes</taxon>
        <taxon>Dothideomycetes incertae sedis</taxon>
        <taxon>Botryosphaeriales</taxon>
        <taxon>Botryosphaeriaceae</taxon>
        <taxon>Macrophomina</taxon>
    </lineage>
</organism>
<evidence type="ECO:0000313" key="3">
    <source>
        <dbReference type="Proteomes" id="UP000774617"/>
    </source>
</evidence>
<feature type="transmembrane region" description="Helical" evidence="1">
    <location>
        <begin position="40"/>
        <end position="63"/>
    </location>
</feature>
<dbReference type="PANTHER" id="PTHR33048:SF47">
    <property type="entry name" value="INTEGRAL MEMBRANE PROTEIN-RELATED"/>
    <property type="match status" value="1"/>
</dbReference>
<sequence length="334" mass="37592">MLSPAVHQALPWAFFTIALISFILRVSIHQRYKRALDRRLLNGDFAALAALLILFAHDVLAVITTRSLMYLSDSSRMQSRDHRPDLAETLSGLLKRQLPLTLLFTSGLWAVKFEFLYLLYSLVVNLRSLYRAWLCVFAATVFTYLTSLLCYPISTVDCDDCPARTAVHLSLPLVRYNAAWDVITDFLIVALPQALAMGSSATSSIGFAASVSFMLARLPMISAILRAAISRRESLVSELLWLNMWASIQISMSITLSNLMALRQLRAARRMATGGRTRTGSPSLRRHLRQTSGGRWPSLILSRWSWSTSARSRRLTEIIHSPYAEEGHGFRRTQ</sequence>